<organism evidence="14 15">
    <name type="scientific">Paramecium sonneborni</name>
    <dbReference type="NCBI Taxonomy" id="65129"/>
    <lineage>
        <taxon>Eukaryota</taxon>
        <taxon>Sar</taxon>
        <taxon>Alveolata</taxon>
        <taxon>Ciliophora</taxon>
        <taxon>Intramacronucleata</taxon>
        <taxon>Oligohymenophorea</taxon>
        <taxon>Peniculida</taxon>
        <taxon>Parameciidae</taxon>
        <taxon>Paramecium</taxon>
    </lineage>
</organism>
<keyword evidence="15" id="KW-1185">Reference proteome</keyword>
<feature type="transmembrane region" description="Helical" evidence="11">
    <location>
        <begin position="294"/>
        <end position="312"/>
    </location>
</feature>
<feature type="compositionally biased region" description="Polar residues" evidence="10">
    <location>
        <begin position="1"/>
        <end position="11"/>
    </location>
</feature>
<comment type="subcellular location">
    <subcellularLocation>
        <location evidence="1">Membrane</location>
        <topology evidence="1">Multi-pass membrane protein</topology>
    </subcellularLocation>
</comment>
<dbReference type="FunFam" id="3.40.50.300:FF:000610">
    <property type="entry name" value="Multidrug resistance-associated ABC transporter"/>
    <property type="match status" value="1"/>
</dbReference>
<dbReference type="Pfam" id="PF00005">
    <property type="entry name" value="ABC_tran"/>
    <property type="match status" value="2"/>
</dbReference>
<keyword evidence="9 11" id="KW-0472">Membrane</keyword>
<evidence type="ECO:0000313" key="14">
    <source>
        <dbReference type="EMBL" id="CAD8082351.1"/>
    </source>
</evidence>
<feature type="domain" description="ABC transmembrane type-1" evidence="13">
    <location>
        <begin position="936"/>
        <end position="1155"/>
    </location>
</feature>
<feature type="region of interest" description="Disordered" evidence="10">
    <location>
        <begin position="1"/>
        <end position="69"/>
    </location>
</feature>
<dbReference type="GO" id="GO:0016020">
    <property type="term" value="C:membrane"/>
    <property type="evidence" value="ECO:0007669"/>
    <property type="project" value="UniProtKB-SubCell"/>
</dbReference>
<comment type="similarity">
    <text evidence="2">Belongs to the ABC transporter superfamily. ABCC family. Conjugate transporter (TC 3.A.1.208) subfamily.</text>
</comment>
<dbReference type="EMBL" id="CAJJDN010000043">
    <property type="protein sequence ID" value="CAD8082351.1"/>
    <property type="molecule type" value="Genomic_DNA"/>
</dbReference>
<feature type="domain" description="ABC transmembrane type-1" evidence="13">
    <location>
        <begin position="263"/>
        <end position="561"/>
    </location>
</feature>
<dbReference type="InterPro" id="IPR011527">
    <property type="entry name" value="ABC1_TM_dom"/>
</dbReference>
<evidence type="ECO:0000256" key="10">
    <source>
        <dbReference type="SAM" id="MobiDB-lite"/>
    </source>
</evidence>
<dbReference type="PROSITE" id="PS50929">
    <property type="entry name" value="ABC_TM1F"/>
    <property type="match status" value="2"/>
</dbReference>
<name>A0A8S1MWJ8_9CILI</name>
<evidence type="ECO:0000256" key="9">
    <source>
        <dbReference type="ARBA" id="ARBA00023136"/>
    </source>
</evidence>
<keyword evidence="4 11" id="KW-0812">Transmembrane</keyword>
<evidence type="ECO:0000313" key="15">
    <source>
        <dbReference type="Proteomes" id="UP000692954"/>
    </source>
</evidence>
<dbReference type="GO" id="GO:0140359">
    <property type="term" value="F:ABC-type transporter activity"/>
    <property type="evidence" value="ECO:0007669"/>
    <property type="project" value="InterPro"/>
</dbReference>
<evidence type="ECO:0008006" key="16">
    <source>
        <dbReference type="Google" id="ProtNLM"/>
    </source>
</evidence>
<dbReference type="InterPro" id="IPR050173">
    <property type="entry name" value="ABC_transporter_C-like"/>
</dbReference>
<evidence type="ECO:0000259" key="13">
    <source>
        <dbReference type="PROSITE" id="PS50929"/>
    </source>
</evidence>
<dbReference type="CDD" id="cd03244">
    <property type="entry name" value="ABCC_MRP_domain2"/>
    <property type="match status" value="1"/>
</dbReference>
<dbReference type="SMART" id="SM00382">
    <property type="entry name" value="AAA"/>
    <property type="match status" value="2"/>
</dbReference>
<feature type="transmembrane region" description="Helical" evidence="11">
    <location>
        <begin position="399"/>
        <end position="417"/>
    </location>
</feature>
<gene>
    <name evidence="14" type="ORF">PSON_ATCC_30995.1.T0430147</name>
</gene>
<dbReference type="InterPro" id="IPR044726">
    <property type="entry name" value="ABCC_6TM_D2"/>
</dbReference>
<dbReference type="FunFam" id="1.20.1560.10:FF:000140">
    <property type="entry name" value="Uncharacterized protein"/>
    <property type="match status" value="1"/>
</dbReference>
<dbReference type="GO" id="GO:0016887">
    <property type="term" value="F:ATP hydrolysis activity"/>
    <property type="evidence" value="ECO:0007669"/>
    <property type="project" value="InterPro"/>
</dbReference>
<comment type="caution">
    <text evidence="14">The sequence shown here is derived from an EMBL/GenBank/DDBJ whole genome shotgun (WGS) entry which is preliminary data.</text>
</comment>
<dbReference type="GO" id="GO:0005524">
    <property type="term" value="F:ATP binding"/>
    <property type="evidence" value="ECO:0007669"/>
    <property type="project" value="UniProtKB-KW"/>
</dbReference>
<dbReference type="PANTHER" id="PTHR24223:SF456">
    <property type="entry name" value="MULTIDRUG RESISTANCE-ASSOCIATED PROTEIN LETHAL(2)03659"/>
    <property type="match status" value="1"/>
</dbReference>
<dbReference type="FunFam" id="1.20.1560.10:FF:000151">
    <property type="entry name" value="Uncharacterized protein"/>
    <property type="match status" value="1"/>
</dbReference>
<dbReference type="CDD" id="cd03250">
    <property type="entry name" value="ABCC_MRP_domain1"/>
    <property type="match status" value="1"/>
</dbReference>
<dbReference type="InterPro" id="IPR017871">
    <property type="entry name" value="ABC_transporter-like_CS"/>
</dbReference>
<evidence type="ECO:0000259" key="12">
    <source>
        <dbReference type="PROSITE" id="PS50893"/>
    </source>
</evidence>
<evidence type="ECO:0000256" key="4">
    <source>
        <dbReference type="ARBA" id="ARBA00022692"/>
    </source>
</evidence>
<keyword evidence="6" id="KW-0547">Nucleotide-binding</keyword>
<keyword evidence="3" id="KW-0813">Transport</keyword>
<feature type="domain" description="ABC transporter" evidence="12">
    <location>
        <begin position="607"/>
        <end position="852"/>
    </location>
</feature>
<evidence type="ECO:0000256" key="11">
    <source>
        <dbReference type="SAM" id="Phobius"/>
    </source>
</evidence>
<keyword evidence="8 11" id="KW-1133">Transmembrane helix</keyword>
<dbReference type="Pfam" id="PF00664">
    <property type="entry name" value="ABC_membrane"/>
    <property type="match status" value="2"/>
</dbReference>
<dbReference type="Proteomes" id="UP000692954">
    <property type="component" value="Unassembled WGS sequence"/>
</dbReference>
<accession>A0A8S1MWJ8</accession>
<evidence type="ECO:0000256" key="2">
    <source>
        <dbReference type="ARBA" id="ARBA00009726"/>
    </source>
</evidence>
<dbReference type="InterPro" id="IPR003593">
    <property type="entry name" value="AAA+_ATPase"/>
</dbReference>
<keyword evidence="7" id="KW-0067">ATP-binding</keyword>
<dbReference type="CDD" id="cd18580">
    <property type="entry name" value="ABC_6TM_ABCC_D2"/>
    <property type="match status" value="1"/>
</dbReference>
<protein>
    <recommendedName>
        <fullName evidence="16">ABC transporter family protein</fullName>
    </recommendedName>
</protein>
<dbReference type="OrthoDB" id="6500128at2759"/>
<evidence type="ECO:0000256" key="7">
    <source>
        <dbReference type="ARBA" id="ARBA00022840"/>
    </source>
</evidence>
<dbReference type="PANTHER" id="PTHR24223">
    <property type="entry name" value="ATP-BINDING CASSETTE SUB-FAMILY C"/>
    <property type="match status" value="1"/>
</dbReference>
<evidence type="ECO:0000256" key="6">
    <source>
        <dbReference type="ARBA" id="ARBA00022741"/>
    </source>
</evidence>
<proteinExistence type="inferred from homology"/>
<dbReference type="PROSITE" id="PS50893">
    <property type="entry name" value="ABC_TRANSPORTER_2"/>
    <property type="match status" value="2"/>
</dbReference>
<feature type="compositionally biased region" description="Polar residues" evidence="10">
    <location>
        <begin position="39"/>
        <end position="51"/>
    </location>
</feature>
<feature type="transmembrane region" description="Helical" evidence="11">
    <location>
        <begin position="373"/>
        <end position="393"/>
    </location>
</feature>
<dbReference type="PROSITE" id="PS00211">
    <property type="entry name" value="ABC_TRANSPORTER_1"/>
    <property type="match status" value="1"/>
</dbReference>
<evidence type="ECO:0000256" key="5">
    <source>
        <dbReference type="ARBA" id="ARBA00022737"/>
    </source>
</evidence>
<feature type="transmembrane region" description="Helical" evidence="11">
    <location>
        <begin position="946"/>
        <end position="965"/>
    </location>
</feature>
<keyword evidence="5" id="KW-0677">Repeat</keyword>
<evidence type="ECO:0000256" key="3">
    <source>
        <dbReference type="ARBA" id="ARBA00022448"/>
    </source>
</evidence>
<evidence type="ECO:0000256" key="8">
    <source>
        <dbReference type="ARBA" id="ARBA00022989"/>
    </source>
</evidence>
<dbReference type="InterPro" id="IPR003439">
    <property type="entry name" value="ABC_transporter-like_ATP-bd"/>
</dbReference>
<evidence type="ECO:0000256" key="1">
    <source>
        <dbReference type="ARBA" id="ARBA00004141"/>
    </source>
</evidence>
<dbReference type="FunFam" id="3.40.50.300:FF:002273">
    <property type="entry name" value="Uncharacterized protein"/>
    <property type="match status" value="1"/>
</dbReference>
<feature type="transmembrane region" description="Helical" evidence="11">
    <location>
        <begin position="485"/>
        <end position="504"/>
    </location>
</feature>
<feature type="domain" description="ABC transporter" evidence="12">
    <location>
        <begin position="1225"/>
        <end position="1458"/>
    </location>
</feature>
<feature type="transmembrane region" description="Helical" evidence="11">
    <location>
        <begin position="1034"/>
        <end position="1065"/>
    </location>
</feature>
<feature type="transmembrane region" description="Helical" evidence="11">
    <location>
        <begin position="906"/>
        <end position="926"/>
    </location>
</feature>
<reference evidence="14" key="1">
    <citation type="submission" date="2021-01" db="EMBL/GenBank/DDBJ databases">
        <authorList>
            <consortium name="Genoscope - CEA"/>
            <person name="William W."/>
        </authorList>
    </citation>
    <scope>NUCLEOTIDE SEQUENCE</scope>
</reference>
<sequence>MKNKDNLSQFAKKSAFAKTDQIIDGTINEDEPQDIDNKAVTQRMQIEFTNIQDEKKKEDLSDDDSPSNNIDFISIYRNEMVNIEKSLPPSQPSEQIDEHDQENQYMISKDTTYQKQENQGNFKQLPQTSQFTSVEHTQRTEQGLLEIFKNKFNKIVPEPQTPESSQKRQEFQTNTIYQNYSILSQIFLIHIFNYMRAAQKLIKQQNIKLNLDHLPKQDEDDTIQPNFQKAKRLFNLKISEQLTSFQLFKLFFFQDNKWLTLKIVILAMSETYSRFVMSILTQTLIASVKEGDKQYAFIQAMILGVLSLIALISKHYQLYIINNFSTKMRMILTNFVFDRILELKAYQIHELNMGKIMNLVSGDINAIEFQLNFVYALAIIPGSIIFASVILWLRFDGPIGLIAIVICILIYPLQVFIQKQVQRVLTRAKQKQDNRITSQNQLIEGIRLIKMYVWEKAFSDKIEQLRKEEVMCYFKIHFLNLIDRSFNYSVHIWGSFVFLLIIYFNDIYIDVSSIIGTIQLMSMIKYYCVFQVSYAFQAFMTLNVIFQRVVQIITSNSSLSEKKRHILTSIENGSVIRKSNTINLKGKEQQANLIKKQSSMIKRAPYVTMSEVGLRWKARSFPVLSDLNMEVFPGQLIGLIGRVGSGKTTLLSGILEELPQIDGEFSIKKNINIAFVEQDPFIYTGTVRDNILFGKKFEHELYRKVMQVSCLDQDVLSFQDGDKTQIGEKGANLSGGQRARLSLARALYSLADLYLFDDPLSAVDAKVARKIFTYGIKEFIFKFQPQYKQEQHNKYHEQFQLSIPAVILSTHQIQFALECDHVIILDKGTIINQGTYKQVKESLALFNSTIVEPVKKQLIRKQTRLATLLNKQSERIEKKEIIQLFSREDQNQTDADWNTYKRYFQFWTPVFMIIIIIGQNVATEIINNYYYRAMALYDETNRQANTLLFTNAGLLVLAAYCNNIIKYFLNIVGVLTSNNQIHNSMLNRLIRAPISYFDTNPSGRLINRFSTDLSLADNQIQQIITDIFEQGSQFLVSLVTIAILQPFFAFPLVFTIMMTIIIFIITRQVVSQLKVCDLIQRSPLFDQFKVCLYGITQIRINCNQEWIREQFFTLCNQSMQANLIFSYSQRCFGFYIDIFGQFTNITGIFLIIAMIEDPTLFSQALLLLSTFNTQAGTLRQFMAFDSIMNSVNRMFEICDIEIEAQLNKPIDNELTVIGWPENGKIEFENVEMQYRINMPLILKGMSFIIEGTEKVGVVGRTGAGKSSIIQTLLRITEISPNGSIFIDNQDIREIGLAKLRQEVAIIPQVPFLFRATIRQNLDPLNIFDDSKIWKVLKETGLVDYVLQLPKQLQSEVQPELFSIGQKQLICLSRVLLNKKKILILDEATANVDMATDAFIQNTIKDKFSDCTIITIAHRLNTIADYDKILVLEEGKVLECGHPYELLVTNTKTSIGIDKESVFAMMAIQTGVKNGQAIYDLAKKAYLKKILKNQYKRAETMLQSPNRLKQDSFTQSIFESDSQQQPINPKNIEQ</sequence>